<name>A0ABP4NVY5_9ACTN</name>
<accession>A0ABP4NVY5</accession>
<feature type="domain" description="General stress protein 17M-like" evidence="3">
    <location>
        <begin position="47"/>
        <end position="119"/>
    </location>
</feature>
<evidence type="ECO:0000256" key="1">
    <source>
        <dbReference type="SAM" id="MobiDB-lite"/>
    </source>
</evidence>
<keyword evidence="5" id="KW-1185">Reference proteome</keyword>
<dbReference type="InterPro" id="IPR025889">
    <property type="entry name" value="GSP17M-like_dom"/>
</dbReference>
<dbReference type="Proteomes" id="UP001501470">
    <property type="component" value="Unassembled WGS sequence"/>
</dbReference>
<keyword evidence="2" id="KW-1133">Transmembrane helix</keyword>
<keyword evidence="2" id="KW-0472">Membrane</keyword>
<dbReference type="RefSeq" id="WP_344513415.1">
    <property type="nucleotide sequence ID" value="NZ_BAAAQD010000038.1"/>
</dbReference>
<feature type="transmembrane region" description="Helical" evidence="2">
    <location>
        <begin position="125"/>
        <end position="144"/>
    </location>
</feature>
<feature type="compositionally biased region" description="Basic and acidic residues" evidence="1">
    <location>
        <begin position="27"/>
        <end position="38"/>
    </location>
</feature>
<feature type="compositionally biased region" description="Polar residues" evidence="1">
    <location>
        <begin position="1"/>
        <end position="16"/>
    </location>
</feature>
<keyword evidence="2" id="KW-0812">Transmembrane</keyword>
<feature type="region of interest" description="Disordered" evidence="1">
    <location>
        <begin position="1"/>
        <end position="38"/>
    </location>
</feature>
<gene>
    <name evidence="4" type="ORF">GCM10009827_106300</name>
</gene>
<feature type="transmembrane region" description="Helical" evidence="2">
    <location>
        <begin position="95"/>
        <end position="119"/>
    </location>
</feature>
<evidence type="ECO:0000313" key="4">
    <source>
        <dbReference type="EMBL" id="GAA1567300.1"/>
    </source>
</evidence>
<evidence type="ECO:0000313" key="5">
    <source>
        <dbReference type="Proteomes" id="UP001501470"/>
    </source>
</evidence>
<evidence type="ECO:0000259" key="3">
    <source>
        <dbReference type="Pfam" id="PF11181"/>
    </source>
</evidence>
<dbReference type="EMBL" id="BAAAQD010000038">
    <property type="protein sequence ID" value="GAA1567300.1"/>
    <property type="molecule type" value="Genomic_DNA"/>
</dbReference>
<comment type="caution">
    <text evidence="4">The sequence shown here is derived from an EMBL/GenBank/DDBJ whole genome shotgun (WGS) entry which is preliminary data.</text>
</comment>
<sequence length="190" mass="20354">MTYPNRSASSLRNNDTVPRGPSGTRPATHDDNTADRRDGTGRATIAVASYPDYARAQRAVDFLSDSQFPVDRVRIVGSDLRLVEQVHGRMTTGRAALAGAGTGAWFGLLIGILFGAFAVGAWWRVLVFAVVAGAVWGAAFGALAHAMTRGQRDFTSTPTLQADNYTITVDADVADQAREMLSRLPTDSPR</sequence>
<organism evidence="4 5">
    <name type="scientific">Dactylosporangium maewongense</name>
    <dbReference type="NCBI Taxonomy" id="634393"/>
    <lineage>
        <taxon>Bacteria</taxon>
        <taxon>Bacillati</taxon>
        <taxon>Actinomycetota</taxon>
        <taxon>Actinomycetes</taxon>
        <taxon>Micromonosporales</taxon>
        <taxon>Micromonosporaceae</taxon>
        <taxon>Dactylosporangium</taxon>
    </lineage>
</organism>
<protein>
    <recommendedName>
        <fullName evidence="3">General stress protein 17M-like domain-containing protein</fullName>
    </recommendedName>
</protein>
<reference evidence="5" key="1">
    <citation type="journal article" date="2019" name="Int. J. Syst. Evol. Microbiol.">
        <title>The Global Catalogue of Microorganisms (GCM) 10K type strain sequencing project: providing services to taxonomists for standard genome sequencing and annotation.</title>
        <authorList>
            <consortium name="The Broad Institute Genomics Platform"/>
            <consortium name="The Broad Institute Genome Sequencing Center for Infectious Disease"/>
            <person name="Wu L."/>
            <person name="Ma J."/>
        </authorList>
    </citation>
    <scope>NUCLEOTIDE SEQUENCE [LARGE SCALE GENOMIC DNA]</scope>
    <source>
        <strain evidence="5">JCM 15933</strain>
    </source>
</reference>
<dbReference type="Pfam" id="PF11181">
    <property type="entry name" value="YflT"/>
    <property type="match status" value="1"/>
</dbReference>
<evidence type="ECO:0000256" key="2">
    <source>
        <dbReference type="SAM" id="Phobius"/>
    </source>
</evidence>
<proteinExistence type="predicted"/>